<name>A0A0F9DNX4_9ZZZZ</name>
<gene>
    <name evidence="1" type="ORF">LCGC14_2174800</name>
</gene>
<comment type="caution">
    <text evidence="1">The sequence shown here is derived from an EMBL/GenBank/DDBJ whole genome shotgun (WGS) entry which is preliminary data.</text>
</comment>
<dbReference type="AlphaFoldDB" id="A0A0F9DNX4"/>
<dbReference type="EMBL" id="LAZR01028158">
    <property type="protein sequence ID" value="KKL63473.1"/>
    <property type="molecule type" value="Genomic_DNA"/>
</dbReference>
<reference evidence="1" key="1">
    <citation type="journal article" date="2015" name="Nature">
        <title>Complex archaea that bridge the gap between prokaryotes and eukaryotes.</title>
        <authorList>
            <person name="Spang A."/>
            <person name="Saw J.H."/>
            <person name="Jorgensen S.L."/>
            <person name="Zaremba-Niedzwiedzka K."/>
            <person name="Martijn J."/>
            <person name="Lind A.E."/>
            <person name="van Eijk R."/>
            <person name="Schleper C."/>
            <person name="Guy L."/>
            <person name="Ettema T.J."/>
        </authorList>
    </citation>
    <scope>NUCLEOTIDE SEQUENCE</scope>
</reference>
<sequence>RLEVSNGVTLCKKCHAKTDSYRKRITSNKKSYRQF</sequence>
<accession>A0A0F9DNX4</accession>
<feature type="non-terminal residue" evidence="1">
    <location>
        <position position="1"/>
    </location>
</feature>
<evidence type="ECO:0008006" key="2">
    <source>
        <dbReference type="Google" id="ProtNLM"/>
    </source>
</evidence>
<organism evidence="1">
    <name type="scientific">marine sediment metagenome</name>
    <dbReference type="NCBI Taxonomy" id="412755"/>
    <lineage>
        <taxon>unclassified sequences</taxon>
        <taxon>metagenomes</taxon>
        <taxon>ecological metagenomes</taxon>
    </lineage>
</organism>
<proteinExistence type="predicted"/>
<evidence type="ECO:0000313" key="1">
    <source>
        <dbReference type="EMBL" id="KKL63473.1"/>
    </source>
</evidence>
<protein>
    <recommendedName>
        <fullName evidence="2">HNH domain-containing protein</fullName>
    </recommendedName>
</protein>